<dbReference type="OrthoDB" id="9811849at2"/>
<evidence type="ECO:0000313" key="2">
    <source>
        <dbReference type="EMBL" id="SFQ03543.1"/>
    </source>
</evidence>
<evidence type="ECO:0000259" key="1">
    <source>
        <dbReference type="PROSITE" id="PS50206"/>
    </source>
</evidence>
<protein>
    <submittedName>
        <fullName evidence="2">Thiosulfate sulfurtransferase</fullName>
    </submittedName>
</protein>
<dbReference type="EMBL" id="FOXM01000010">
    <property type="protein sequence ID" value="SFQ03543.1"/>
    <property type="molecule type" value="Genomic_DNA"/>
</dbReference>
<dbReference type="AlphaFoldDB" id="A0A1I5V7P5"/>
<dbReference type="Proteomes" id="UP000243084">
    <property type="component" value="Unassembled WGS sequence"/>
</dbReference>
<sequence length="119" mass="13185">MSDFKCISVEHAEALLRGGENVMLLDIRDARAYCQGHDPRAIHLSDTTLRSLVRFTPRQVHLIVYGDEAPASAEMVRFFSDYGFVNSYSLDGGYAAWQARRGQQAGMPRRAALSLAAHG</sequence>
<evidence type="ECO:0000313" key="3">
    <source>
        <dbReference type="Proteomes" id="UP000243084"/>
    </source>
</evidence>
<dbReference type="InterPro" id="IPR001763">
    <property type="entry name" value="Rhodanese-like_dom"/>
</dbReference>
<keyword evidence="3" id="KW-1185">Reference proteome</keyword>
<feature type="domain" description="Rhodanese" evidence="1">
    <location>
        <begin position="18"/>
        <end position="106"/>
    </location>
</feature>
<dbReference type="InterPro" id="IPR036873">
    <property type="entry name" value="Rhodanese-like_dom_sf"/>
</dbReference>
<dbReference type="PANTHER" id="PTHR43031:SF16">
    <property type="entry name" value="OXIDOREDUCTASE"/>
    <property type="match status" value="1"/>
</dbReference>
<dbReference type="SMART" id="SM00450">
    <property type="entry name" value="RHOD"/>
    <property type="match status" value="1"/>
</dbReference>
<dbReference type="InterPro" id="IPR050229">
    <property type="entry name" value="GlpE_sulfurtransferase"/>
</dbReference>
<dbReference type="Gene3D" id="3.40.250.10">
    <property type="entry name" value="Rhodanese-like domain"/>
    <property type="match status" value="1"/>
</dbReference>
<keyword evidence="2" id="KW-0808">Transferase</keyword>
<dbReference type="RefSeq" id="WP_092432216.1">
    <property type="nucleotide sequence ID" value="NZ_FOXM01000010.1"/>
</dbReference>
<dbReference type="PANTHER" id="PTHR43031">
    <property type="entry name" value="FAD-DEPENDENT OXIDOREDUCTASE"/>
    <property type="match status" value="1"/>
</dbReference>
<accession>A0A1I5V7P5</accession>
<organism evidence="2 3">
    <name type="scientific">Geopseudomonas sagittaria</name>
    <dbReference type="NCBI Taxonomy" id="1135990"/>
    <lineage>
        <taxon>Bacteria</taxon>
        <taxon>Pseudomonadati</taxon>
        <taxon>Pseudomonadota</taxon>
        <taxon>Gammaproteobacteria</taxon>
        <taxon>Pseudomonadales</taxon>
        <taxon>Pseudomonadaceae</taxon>
        <taxon>Geopseudomonas</taxon>
    </lineage>
</organism>
<name>A0A1I5V7P5_9GAMM</name>
<dbReference type="PROSITE" id="PS50206">
    <property type="entry name" value="RHODANESE_3"/>
    <property type="match status" value="1"/>
</dbReference>
<proteinExistence type="predicted"/>
<reference evidence="3" key="1">
    <citation type="submission" date="2016-10" db="EMBL/GenBank/DDBJ databases">
        <authorList>
            <person name="Varghese N."/>
            <person name="Submissions S."/>
        </authorList>
    </citation>
    <scope>NUCLEOTIDE SEQUENCE [LARGE SCALE GENOMIC DNA]</scope>
    <source>
        <strain evidence="3">JCM 18195</strain>
    </source>
</reference>
<dbReference type="Pfam" id="PF00581">
    <property type="entry name" value="Rhodanese"/>
    <property type="match status" value="1"/>
</dbReference>
<dbReference type="GO" id="GO:0016740">
    <property type="term" value="F:transferase activity"/>
    <property type="evidence" value="ECO:0007669"/>
    <property type="project" value="UniProtKB-KW"/>
</dbReference>
<gene>
    <name evidence="2" type="ORF">SAMN05216229_11037</name>
</gene>
<dbReference type="SUPFAM" id="SSF52821">
    <property type="entry name" value="Rhodanese/Cell cycle control phosphatase"/>
    <property type="match status" value="1"/>
</dbReference>